<dbReference type="RefSeq" id="WP_068940044.1">
    <property type="nucleotide sequence ID" value="NZ_LYND01000129.1"/>
</dbReference>
<name>A0ABX2ZB80_PAEPO</name>
<evidence type="ECO:0000313" key="1">
    <source>
        <dbReference type="EMBL" id="ODA08714.1"/>
    </source>
</evidence>
<dbReference type="Proteomes" id="UP000094974">
    <property type="component" value="Unassembled WGS sequence"/>
</dbReference>
<evidence type="ECO:0008006" key="3">
    <source>
        <dbReference type="Google" id="ProtNLM"/>
    </source>
</evidence>
<dbReference type="EMBL" id="LYND01000129">
    <property type="protein sequence ID" value="ODA08714.1"/>
    <property type="molecule type" value="Genomic_DNA"/>
</dbReference>
<protein>
    <recommendedName>
        <fullName evidence="3">Sigma-70 family RNA polymerase sigma factor</fullName>
    </recommendedName>
</protein>
<comment type="caution">
    <text evidence="1">The sequence shown here is derived from an EMBL/GenBank/DDBJ whole genome shotgun (WGS) entry which is preliminary data.</text>
</comment>
<organism evidence="1 2">
    <name type="scientific">Paenibacillus polymyxa</name>
    <name type="common">Bacillus polymyxa</name>
    <dbReference type="NCBI Taxonomy" id="1406"/>
    <lineage>
        <taxon>Bacteria</taxon>
        <taxon>Bacillati</taxon>
        <taxon>Bacillota</taxon>
        <taxon>Bacilli</taxon>
        <taxon>Bacillales</taxon>
        <taxon>Paenibacillaceae</taxon>
        <taxon>Paenibacillus</taxon>
    </lineage>
</organism>
<evidence type="ECO:0000313" key="2">
    <source>
        <dbReference type="Proteomes" id="UP000094974"/>
    </source>
</evidence>
<reference evidence="2" key="1">
    <citation type="submission" date="2016-05" db="EMBL/GenBank/DDBJ databases">
        <title>Whole genome shotgun sequencing of cultured foodborne pathogen.</title>
        <authorList>
            <person name="Zheng J."/>
            <person name="Timme R."/>
            <person name="Allard M."/>
            <person name="Strain E."/>
            <person name="Luo Y."/>
            <person name="Brown E."/>
        </authorList>
    </citation>
    <scope>NUCLEOTIDE SEQUENCE [LARGE SCALE GENOMIC DNA]</scope>
    <source>
        <strain evidence="2">CFSAN034343</strain>
    </source>
</reference>
<gene>
    <name evidence="1" type="ORF">A7312_04740</name>
</gene>
<accession>A0ABX2ZB80</accession>
<keyword evidence="2" id="KW-1185">Reference proteome</keyword>
<proteinExistence type="predicted"/>
<sequence>MSEQLAVSQLQEYKRLLARIKVLETYSITGGLLLSTLCGDDRLQELHGKLRGMKSYMYLNRHELELEQTAHAYLTRYPAGTRAQLAEVKQCVGADPDDDKLLRELEQKIQKVIKARGGEIGGYGLEDILDRISQLQNLESQKKYFLLTLETLTGYNPKYGRILYLQYVDFKEPGDIADELGISLPTLYKWRKLAIKEYAGLIDGVLPIKL</sequence>